<evidence type="ECO:0000313" key="10">
    <source>
        <dbReference type="EMBL" id="GHF53784.1"/>
    </source>
</evidence>
<dbReference type="PROSITE" id="PS00211">
    <property type="entry name" value="ABC_TRANSPORTER_1"/>
    <property type="match status" value="1"/>
</dbReference>
<evidence type="ECO:0000256" key="7">
    <source>
        <dbReference type="ARBA" id="ARBA00022967"/>
    </source>
</evidence>
<reference evidence="10" key="1">
    <citation type="journal article" date="2014" name="Int. J. Syst. Evol. Microbiol.">
        <title>Complete genome of a new Firmicutes species belonging to the dominant human colonic microbiota ('Ruminococcus bicirculans') reveals two chromosomes and a selective capacity to utilize plant glucans.</title>
        <authorList>
            <consortium name="NISC Comparative Sequencing Program"/>
            <person name="Wegmann U."/>
            <person name="Louis P."/>
            <person name="Goesmann A."/>
            <person name="Henrissat B."/>
            <person name="Duncan S.H."/>
            <person name="Flint H.J."/>
        </authorList>
    </citation>
    <scope>NUCLEOTIDE SEQUENCE</scope>
    <source>
        <strain evidence="10">CGMCC 1.18437</strain>
    </source>
</reference>
<evidence type="ECO:0000256" key="1">
    <source>
        <dbReference type="ARBA" id="ARBA00022448"/>
    </source>
</evidence>
<dbReference type="InterPro" id="IPR003593">
    <property type="entry name" value="AAA+_ATPase"/>
</dbReference>
<dbReference type="Gene3D" id="3.40.50.300">
    <property type="entry name" value="P-loop containing nucleotide triphosphate hydrolases"/>
    <property type="match status" value="2"/>
</dbReference>
<dbReference type="InterPro" id="IPR027417">
    <property type="entry name" value="P-loop_NTPase"/>
</dbReference>
<dbReference type="RefSeq" id="WP_184114089.1">
    <property type="nucleotide sequence ID" value="NZ_BNAJ01000009.1"/>
</dbReference>
<dbReference type="PANTHER" id="PTHR43790">
    <property type="entry name" value="CARBOHYDRATE TRANSPORT ATP-BINDING PROTEIN MG119-RELATED"/>
    <property type="match status" value="1"/>
</dbReference>
<evidence type="ECO:0000313" key="12">
    <source>
        <dbReference type="Proteomes" id="UP000539473"/>
    </source>
</evidence>
<reference evidence="10" key="4">
    <citation type="submission" date="2024-05" db="EMBL/GenBank/DDBJ databases">
        <authorList>
            <person name="Sun Q."/>
            <person name="Zhou Y."/>
        </authorList>
    </citation>
    <scope>NUCLEOTIDE SEQUENCE</scope>
    <source>
        <strain evidence="10">CGMCC 1.18437</strain>
    </source>
</reference>
<comment type="caution">
    <text evidence="11">The sequence shown here is derived from an EMBL/GenBank/DDBJ whole genome shotgun (WGS) entry which is preliminary data.</text>
</comment>
<dbReference type="CDD" id="cd03216">
    <property type="entry name" value="ABC_Carb_Monos_I"/>
    <property type="match status" value="1"/>
</dbReference>
<keyword evidence="7" id="KW-1278">Translocase</keyword>
<feature type="domain" description="ABC transporter" evidence="9">
    <location>
        <begin position="274"/>
        <end position="517"/>
    </location>
</feature>
<evidence type="ECO:0000313" key="13">
    <source>
        <dbReference type="Proteomes" id="UP000619376"/>
    </source>
</evidence>
<evidence type="ECO:0000256" key="5">
    <source>
        <dbReference type="ARBA" id="ARBA00022741"/>
    </source>
</evidence>
<accession>A0A7W8KK46</accession>
<keyword evidence="13" id="KW-1185">Reference proteome</keyword>
<feature type="domain" description="ABC transporter" evidence="9">
    <location>
        <begin position="20"/>
        <end position="263"/>
    </location>
</feature>
<evidence type="ECO:0000256" key="8">
    <source>
        <dbReference type="ARBA" id="ARBA00023136"/>
    </source>
</evidence>
<reference evidence="13" key="2">
    <citation type="journal article" date="2019" name="Int. J. Syst. Evol. Microbiol.">
        <title>The Global Catalogue of Microorganisms (GCM) 10K type strain sequencing project: providing services to taxonomists for standard genome sequencing and annotation.</title>
        <authorList>
            <consortium name="The Broad Institute Genomics Platform"/>
            <consortium name="The Broad Institute Genome Sequencing Center for Infectious Disease"/>
            <person name="Wu L."/>
            <person name="Ma J."/>
        </authorList>
    </citation>
    <scope>NUCLEOTIDE SEQUENCE [LARGE SCALE GENOMIC DNA]</scope>
    <source>
        <strain evidence="13">CGMCC 1.18437</strain>
    </source>
</reference>
<dbReference type="AlphaFoldDB" id="A0A7W8KK46"/>
<dbReference type="PROSITE" id="PS50893">
    <property type="entry name" value="ABC_TRANSPORTER_2"/>
    <property type="match status" value="2"/>
</dbReference>
<evidence type="ECO:0000259" key="9">
    <source>
        <dbReference type="PROSITE" id="PS50893"/>
    </source>
</evidence>
<evidence type="ECO:0000256" key="6">
    <source>
        <dbReference type="ARBA" id="ARBA00022840"/>
    </source>
</evidence>
<dbReference type="InterPro" id="IPR003439">
    <property type="entry name" value="ABC_transporter-like_ATP-bd"/>
</dbReference>
<gene>
    <name evidence="10" type="ORF">GCM10017781_32550</name>
    <name evidence="11" type="ORF">HNQ07_003515</name>
</gene>
<dbReference type="CDD" id="cd03215">
    <property type="entry name" value="ABC_Carb_Monos_II"/>
    <property type="match status" value="1"/>
</dbReference>
<dbReference type="GO" id="GO:0016887">
    <property type="term" value="F:ATP hydrolysis activity"/>
    <property type="evidence" value="ECO:0007669"/>
    <property type="project" value="InterPro"/>
</dbReference>
<protein>
    <submittedName>
        <fullName evidence="11">Simple sugar transport system ATP-binding protein</fullName>
    </submittedName>
    <submittedName>
        <fullName evidence="10">Sugar ABC transporter ATP-binding protein</fullName>
    </submittedName>
</protein>
<dbReference type="Proteomes" id="UP000539473">
    <property type="component" value="Unassembled WGS sequence"/>
</dbReference>
<dbReference type="PANTHER" id="PTHR43790:SF1">
    <property type="entry name" value="XYLOSE IMPORT ATP-BINDING PROTEIN XYLG"/>
    <property type="match status" value="1"/>
</dbReference>
<dbReference type="Pfam" id="PF00005">
    <property type="entry name" value="ABC_tran"/>
    <property type="match status" value="2"/>
</dbReference>
<organism evidence="11 12">
    <name type="scientific">Deinococcus metalli</name>
    <dbReference type="NCBI Taxonomy" id="1141878"/>
    <lineage>
        <taxon>Bacteria</taxon>
        <taxon>Thermotogati</taxon>
        <taxon>Deinococcota</taxon>
        <taxon>Deinococci</taxon>
        <taxon>Deinococcales</taxon>
        <taxon>Deinococcaceae</taxon>
        <taxon>Deinococcus</taxon>
    </lineage>
</organism>
<name>A0A7W8KK46_9DEIO</name>
<dbReference type="GO" id="GO:0005524">
    <property type="term" value="F:ATP binding"/>
    <property type="evidence" value="ECO:0007669"/>
    <property type="project" value="UniProtKB-KW"/>
</dbReference>
<keyword evidence="5" id="KW-0547">Nucleotide-binding</keyword>
<dbReference type="InterPro" id="IPR050107">
    <property type="entry name" value="ABC_carbohydrate_import_ATPase"/>
</dbReference>
<reference evidence="11 12" key="3">
    <citation type="submission" date="2020-08" db="EMBL/GenBank/DDBJ databases">
        <title>Genomic Encyclopedia of Type Strains, Phase IV (KMG-IV): sequencing the most valuable type-strain genomes for metagenomic binning, comparative biology and taxonomic classification.</title>
        <authorList>
            <person name="Goeker M."/>
        </authorList>
    </citation>
    <scope>NUCLEOTIDE SEQUENCE [LARGE SCALE GENOMIC DNA]</scope>
    <source>
        <strain evidence="11 12">DSM 27521</strain>
    </source>
</reference>
<evidence type="ECO:0000256" key="4">
    <source>
        <dbReference type="ARBA" id="ARBA00022737"/>
    </source>
</evidence>
<keyword evidence="6 11" id="KW-0067">ATP-binding</keyword>
<dbReference type="EMBL" id="JACHFK010000010">
    <property type="protein sequence ID" value="MBB5378014.1"/>
    <property type="molecule type" value="Genomic_DNA"/>
</dbReference>
<dbReference type="InterPro" id="IPR017871">
    <property type="entry name" value="ABC_transporter-like_CS"/>
</dbReference>
<dbReference type="SUPFAM" id="SSF52540">
    <property type="entry name" value="P-loop containing nucleoside triphosphate hydrolases"/>
    <property type="match status" value="2"/>
</dbReference>
<keyword evidence="8" id="KW-0472">Membrane</keyword>
<dbReference type="SMART" id="SM00382">
    <property type="entry name" value="AAA"/>
    <property type="match status" value="1"/>
</dbReference>
<keyword evidence="1" id="KW-0813">Transport</keyword>
<proteinExistence type="predicted"/>
<evidence type="ECO:0000256" key="2">
    <source>
        <dbReference type="ARBA" id="ARBA00022475"/>
    </source>
</evidence>
<keyword evidence="4" id="KW-0677">Repeat</keyword>
<sequence>MTQLSPPLSPSPGDPGIPLLRVQGVVKTFGGVRALRGVSFDIHAGQTYHLLGENGSGKSTLIKIIAGAQPPDSGVIEVRGVPYRALDALSALEAGIETVYQDLSLFPNLSVAENVALTAQLVSARGQLARGVSWPRLREVARAALARVRLPTTPAFLDTPVETLPIAVRQLIAIARGIVSRASLVIMDEPTAALTQREVENLLGIIASLQREGVSVLFVSHKLDEVFRIGGQVIVLRDGQKVASGPLTDFTPHSVAFQMTGKTLEETRYRTAAPGTEALLEVRGLSRAGAFRDVSFTLHRGEVLGITGLLDSGRNELAHALSGVRPADSGTVVLGGETVRLRTPRDGIRLGIGYVPEDRLAEGLFLDKPIRENIMVSVLKRLTEGVRLNYARATADTTALSKDLQVATPHVMLPVGALSGGNQQKVMVARWLAIGPKVLILHGPTAGVDVGSKDALYRIVQELAAQGLGVLLISDDLPELLMNADRIGVMQRGQLTHTAPVDGLSEAALTAELLEATSPTRASQVGSTA</sequence>
<evidence type="ECO:0000256" key="3">
    <source>
        <dbReference type="ARBA" id="ARBA00022597"/>
    </source>
</evidence>
<evidence type="ECO:0000313" key="11">
    <source>
        <dbReference type="EMBL" id="MBB5378014.1"/>
    </source>
</evidence>
<keyword evidence="2" id="KW-1003">Cell membrane</keyword>
<keyword evidence="3 11" id="KW-0762">Sugar transport</keyword>
<dbReference type="EMBL" id="BNAJ01000009">
    <property type="protein sequence ID" value="GHF53784.1"/>
    <property type="molecule type" value="Genomic_DNA"/>
</dbReference>
<dbReference type="Proteomes" id="UP000619376">
    <property type="component" value="Unassembled WGS sequence"/>
</dbReference>